<keyword evidence="2" id="KW-1185">Reference proteome</keyword>
<evidence type="ECO:0000313" key="1">
    <source>
        <dbReference type="EMBL" id="QYW06553.1"/>
    </source>
</evidence>
<evidence type="ECO:0000313" key="2">
    <source>
        <dbReference type="Proteomes" id="UP001058093"/>
    </source>
</evidence>
<dbReference type="EMBL" id="MZ605293">
    <property type="protein sequence ID" value="QYW06553.1"/>
    <property type="molecule type" value="Genomic_DNA"/>
</dbReference>
<protein>
    <submittedName>
        <fullName evidence="1">Uncharacterized protein</fullName>
    </submittedName>
</protein>
<gene>
    <name evidence="1" type="ORF">uav_021</name>
</gene>
<sequence length="48" mass="5895">MYWKVYRKGMHNCIDTVWYPLHTTAEEVRDDLEDRFDFQILIQADSED</sequence>
<proteinExistence type="predicted"/>
<name>A0A975YYL9_9CAUD</name>
<organism evidence="1 2">
    <name type="scientific">Pseudomonas phage UAVern</name>
    <dbReference type="NCBI Taxonomy" id="2856997"/>
    <lineage>
        <taxon>Viruses</taxon>
        <taxon>Duplodnaviria</taxon>
        <taxon>Heunggongvirae</taxon>
        <taxon>Uroviricota</taxon>
        <taxon>Caudoviricetes</taxon>
        <taxon>Vandenendeviridae</taxon>
        <taxon>Gorskivirinae</taxon>
        <taxon>Uavernvirus</taxon>
        <taxon>Uavernvirus uavern</taxon>
    </lineage>
</organism>
<reference evidence="1" key="1">
    <citation type="submission" date="2021-07" db="EMBL/GenBank/DDBJ databases">
        <title>Complete genome sequence and phylogenomic analysis of the two lytic bacteriophage isolated from terrestrial biotopes of Antarctica.</title>
        <authorList>
            <person name="Holovan V."/>
            <person name="Rabalski L."/>
            <person name="Zlatohurska M."/>
            <person name="Andriichuk O."/>
            <person name="Budzanivska I."/>
            <person name="Shevchenko O."/>
            <person name="Gupalo A."/>
        </authorList>
    </citation>
    <scope>NUCLEOTIDE SEQUENCE</scope>
</reference>
<dbReference type="Proteomes" id="UP001058093">
    <property type="component" value="Segment"/>
</dbReference>
<accession>A0A975YYL9</accession>